<dbReference type="Proteomes" id="UP000299102">
    <property type="component" value="Unassembled WGS sequence"/>
</dbReference>
<evidence type="ECO:0000313" key="4">
    <source>
        <dbReference type="Proteomes" id="UP000299102"/>
    </source>
</evidence>
<proteinExistence type="inferred from homology"/>
<dbReference type="EC" id="5.6.2.3" evidence="1"/>
<dbReference type="GO" id="GO:0000723">
    <property type="term" value="P:telomere maintenance"/>
    <property type="evidence" value="ECO:0007669"/>
    <property type="project" value="InterPro"/>
</dbReference>
<dbReference type="InterPro" id="IPR010285">
    <property type="entry name" value="DNA_helicase_pif1-like_DEAD"/>
</dbReference>
<evidence type="ECO:0000259" key="2">
    <source>
        <dbReference type="Pfam" id="PF05970"/>
    </source>
</evidence>
<keyword evidence="1" id="KW-0378">Hydrolase</keyword>
<keyword evidence="4" id="KW-1185">Reference proteome</keyword>
<dbReference type="PANTHER" id="PTHR10492:SF57">
    <property type="entry name" value="ATP-DEPENDENT DNA HELICASE"/>
    <property type="match status" value="1"/>
</dbReference>
<keyword evidence="1" id="KW-0234">DNA repair</keyword>
<evidence type="ECO:0000313" key="3">
    <source>
        <dbReference type="EMBL" id="GBP33235.1"/>
    </source>
</evidence>
<dbReference type="OrthoDB" id="272985at2759"/>
<protein>
    <recommendedName>
        <fullName evidence="1">ATP-dependent DNA helicase</fullName>
        <ecNumber evidence="1">5.6.2.3</ecNumber>
    </recommendedName>
</protein>
<keyword evidence="1" id="KW-0227">DNA damage</keyword>
<feature type="domain" description="DNA helicase Pif1-like DEAD-box helicase" evidence="2">
    <location>
        <begin position="86"/>
        <end position="205"/>
    </location>
</feature>
<keyword evidence="1" id="KW-0547">Nucleotide-binding</keyword>
<dbReference type="PANTHER" id="PTHR10492">
    <property type="match status" value="1"/>
</dbReference>
<comment type="catalytic activity">
    <reaction evidence="1">
        <text>ATP + H2O = ADP + phosphate + H(+)</text>
        <dbReference type="Rhea" id="RHEA:13065"/>
        <dbReference type="ChEBI" id="CHEBI:15377"/>
        <dbReference type="ChEBI" id="CHEBI:15378"/>
        <dbReference type="ChEBI" id="CHEBI:30616"/>
        <dbReference type="ChEBI" id="CHEBI:43474"/>
        <dbReference type="ChEBI" id="CHEBI:456216"/>
        <dbReference type="EC" id="5.6.2.3"/>
    </reaction>
</comment>
<dbReference type="GO" id="GO:0005524">
    <property type="term" value="F:ATP binding"/>
    <property type="evidence" value="ECO:0007669"/>
    <property type="project" value="UniProtKB-KW"/>
</dbReference>
<dbReference type="Gene3D" id="3.40.50.300">
    <property type="entry name" value="P-loop containing nucleotide triphosphate hydrolases"/>
    <property type="match status" value="1"/>
</dbReference>
<name>A0A4C1V4S1_EUMVA</name>
<keyword evidence="1" id="KW-0067">ATP-binding</keyword>
<keyword evidence="1" id="KW-0233">DNA recombination</keyword>
<dbReference type="EMBL" id="BGZK01000271">
    <property type="protein sequence ID" value="GBP33235.1"/>
    <property type="molecule type" value="Genomic_DNA"/>
</dbReference>
<dbReference type="Pfam" id="PF05970">
    <property type="entry name" value="PIF1"/>
    <property type="match status" value="1"/>
</dbReference>
<sequence>MAEDIRHRVRTMTTNFELEFNAEIYNEALILIEDLCLMMSSKILPDLGMPTTNRLMHDAFNRESEREQQYDRDYLSQLLGTNVPLLNQQQKTAYDTLMEAVNKNNGGMFFVDIPGGTGKTSLISLILASVQADSQIVLAVVSSGIAATLLEGERTAHSAFKLPLINDPTCNISKKSSMAKALQNCKIIIWDECAMAHKRTLEALD</sequence>
<accession>A0A4C1V4S1</accession>
<comment type="cofactor">
    <cofactor evidence="1">
        <name>Mg(2+)</name>
        <dbReference type="ChEBI" id="CHEBI:18420"/>
    </cofactor>
</comment>
<evidence type="ECO:0000256" key="1">
    <source>
        <dbReference type="RuleBase" id="RU363044"/>
    </source>
</evidence>
<dbReference type="GO" id="GO:0016887">
    <property type="term" value="F:ATP hydrolysis activity"/>
    <property type="evidence" value="ECO:0007669"/>
    <property type="project" value="RHEA"/>
</dbReference>
<dbReference type="SUPFAM" id="SSF52540">
    <property type="entry name" value="P-loop containing nucleoside triphosphate hydrolases"/>
    <property type="match status" value="1"/>
</dbReference>
<dbReference type="GO" id="GO:0006310">
    <property type="term" value="P:DNA recombination"/>
    <property type="evidence" value="ECO:0007669"/>
    <property type="project" value="UniProtKB-KW"/>
</dbReference>
<dbReference type="AlphaFoldDB" id="A0A4C1V4S1"/>
<comment type="caution">
    <text evidence="3">The sequence shown here is derived from an EMBL/GenBank/DDBJ whole genome shotgun (WGS) entry which is preliminary data.</text>
</comment>
<comment type="similarity">
    <text evidence="1">Belongs to the helicase family.</text>
</comment>
<dbReference type="GO" id="GO:0043139">
    <property type="term" value="F:5'-3' DNA helicase activity"/>
    <property type="evidence" value="ECO:0007669"/>
    <property type="project" value="UniProtKB-EC"/>
</dbReference>
<reference evidence="3 4" key="1">
    <citation type="journal article" date="2019" name="Commun. Biol.">
        <title>The bagworm genome reveals a unique fibroin gene that provides high tensile strength.</title>
        <authorList>
            <person name="Kono N."/>
            <person name="Nakamura H."/>
            <person name="Ohtoshi R."/>
            <person name="Tomita M."/>
            <person name="Numata K."/>
            <person name="Arakawa K."/>
        </authorList>
    </citation>
    <scope>NUCLEOTIDE SEQUENCE [LARGE SCALE GENOMIC DNA]</scope>
</reference>
<gene>
    <name evidence="3" type="ORF">EVAR_5188_1</name>
</gene>
<organism evidence="3 4">
    <name type="scientific">Eumeta variegata</name>
    <name type="common">Bagworm moth</name>
    <name type="synonym">Eumeta japonica</name>
    <dbReference type="NCBI Taxonomy" id="151549"/>
    <lineage>
        <taxon>Eukaryota</taxon>
        <taxon>Metazoa</taxon>
        <taxon>Ecdysozoa</taxon>
        <taxon>Arthropoda</taxon>
        <taxon>Hexapoda</taxon>
        <taxon>Insecta</taxon>
        <taxon>Pterygota</taxon>
        <taxon>Neoptera</taxon>
        <taxon>Endopterygota</taxon>
        <taxon>Lepidoptera</taxon>
        <taxon>Glossata</taxon>
        <taxon>Ditrysia</taxon>
        <taxon>Tineoidea</taxon>
        <taxon>Psychidae</taxon>
        <taxon>Oiketicinae</taxon>
        <taxon>Eumeta</taxon>
    </lineage>
</organism>
<dbReference type="InterPro" id="IPR027417">
    <property type="entry name" value="P-loop_NTPase"/>
</dbReference>
<keyword evidence="1" id="KW-0347">Helicase</keyword>
<dbReference type="GO" id="GO:0006281">
    <property type="term" value="P:DNA repair"/>
    <property type="evidence" value="ECO:0007669"/>
    <property type="project" value="UniProtKB-KW"/>
</dbReference>